<dbReference type="RefSeq" id="WP_055728891.1">
    <property type="nucleotide sequence ID" value="NZ_LMAR01000045.1"/>
</dbReference>
<dbReference type="CDD" id="cd22249">
    <property type="entry name" value="UDM1_RNF168_RNF169-like"/>
    <property type="match status" value="1"/>
</dbReference>
<dbReference type="InterPro" id="IPR052894">
    <property type="entry name" value="AsmA-related"/>
</dbReference>
<protein>
    <recommendedName>
        <fullName evidence="2">AsmA domain-containing protein</fullName>
    </recommendedName>
</protein>
<dbReference type="GO" id="GO:0090313">
    <property type="term" value="P:regulation of protein targeting to membrane"/>
    <property type="evidence" value="ECO:0007669"/>
    <property type="project" value="TreeGrafter"/>
</dbReference>
<feature type="compositionally biased region" description="Low complexity" evidence="1">
    <location>
        <begin position="1166"/>
        <end position="1182"/>
    </location>
</feature>
<dbReference type="Proteomes" id="UP000051562">
    <property type="component" value="Unassembled WGS sequence"/>
</dbReference>
<evidence type="ECO:0000259" key="2">
    <source>
        <dbReference type="Pfam" id="PF05170"/>
    </source>
</evidence>
<dbReference type="PANTHER" id="PTHR30441">
    <property type="entry name" value="DUF748 DOMAIN-CONTAINING PROTEIN"/>
    <property type="match status" value="1"/>
</dbReference>
<proteinExistence type="predicted"/>
<feature type="region of interest" description="Disordered" evidence="1">
    <location>
        <begin position="1094"/>
        <end position="1191"/>
    </location>
</feature>
<dbReference type="Pfam" id="PF05170">
    <property type="entry name" value="AsmA"/>
    <property type="match status" value="1"/>
</dbReference>
<dbReference type="STRING" id="53254.SAMN05660750_00229"/>
<dbReference type="EMBL" id="LMAR01000045">
    <property type="protein sequence ID" value="KQK29741.1"/>
    <property type="molecule type" value="Genomic_DNA"/>
</dbReference>
<dbReference type="GO" id="GO:0005886">
    <property type="term" value="C:plasma membrane"/>
    <property type="evidence" value="ECO:0007669"/>
    <property type="project" value="TreeGrafter"/>
</dbReference>
<dbReference type="AlphaFoldDB" id="A0A0Q3I4V7"/>
<accession>A0A0Q3I4V7</accession>
<keyword evidence="4" id="KW-1185">Reference proteome</keyword>
<dbReference type="InterPro" id="IPR007844">
    <property type="entry name" value="AsmA"/>
</dbReference>
<dbReference type="PANTHER" id="PTHR30441:SF4">
    <property type="entry name" value="PROTEIN ASMA"/>
    <property type="match status" value="1"/>
</dbReference>
<reference evidence="3 4" key="1">
    <citation type="submission" date="2015-10" db="EMBL/GenBank/DDBJ databases">
        <title>Draft genome of Bosea thiooxidans.</title>
        <authorList>
            <person name="Wang X."/>
        </authorList>
    </citation>
    <scope>NUCLEOTIDE SEQUENCE [LARGE SCALE GENOMIC DNA]</scope>
    <source>
        <strain evidence="3 4">CGMCC 9174</strain>
    </source>
</reference>
<evidence type="ECO:0000256" key="1">
    <source>
        <dbReference type="SAM" id="MobiDB-lite"/>
    </source>
</evidence>
<comment type="caution">
    <text evidence="3">The sequence shown here is derived from an EMBL/GenBank/DDBJ whole genome shotgun (WGS) entry which is preliminary data.</text>
</comment>
<name>A0A0Q3I4V7_9HYPH</name>
<organism evidence="3 4">
    <name type="scientific">Bosea thiooxidans</name>
    <dbReference type="NCBI Taxonomy" id="53254"/>
    <lineage>
        <taxon>Bacteria</taxon>
        <taxon>Pseudomonadati</taxon>
        <taxon>Pseudomonadota</taxon>
        <taxon>Alphaproteobacteria</taxon>
        <taxon>Hyphomicrobiales</taxon>
        <taxon>Boseaceae</taxon>
        <taxon>Bosea</taxon>
    </lineage>
</organism>
<evidence type="ECO:0000313" key="3">
    <source>
        <dbReference type="EMBL" id="KQK29741.1"/>
    </source>
</evidence>
<feature type="domain" description="AsmA" evidence="2">
    <location>
        <begin position="5"/>
        <end position="126"/>
    </location>
</feature>
<evidence type="ECO:0000313" key="4">
    <source>
        <dbReference type="Proteomes" id="UP000051562"/>
    </source>
</evidence>
<feature type="compositionally biased region" description="Low complexity" evidence="1">
    <location>
        <begin position="1139"/>
        <end position="1159"/>
    </location>
</feature>
<gene>
    <name evidence="3" type="ORF">ARD30_05165</name>
</gene>
<sequence length="1191" mass="123981">MRESLTVLAGLLVLALLAALIGPGFVDWRAYRPQFEARLSEALGVETQIGGDISLRLLPSPRIALQDVRIGVGSAGTSAATAEQATVELALTALARGEFRFSEARLDGATLQLVADETGAVRLPERTGKAIPAEARLDRLTISRSALVWREAGRPALTIAPIAAEVSAVSLAGPWRFEGEVDGASLRITTGELEEGGRLRAKANLTGEDLQLAFDGSFAFPPRQGGVAAELDGAFNLSPGGSVALSGRVRGGSRQLELAGLALDLAGGAARLEGEGHYLPGNGTGALALRARRLDADALAAALAERQGFARALHGLPGSLDVSLDLDQLIWHGEDFSGFALRGRLHDAGLSETSASVRVGGALIGASGSLGPDGAEGRLNLKAEDARRLALLLGRAGLDPALADFIARLGRVDADATGSWSAGQMSFQHLIVAGSSGLRLEASGELGPTRLAAKAAVNGLVLDALPPGTSLAGLFDQPEIALELSLNNARFRSAPPGSANLDIRREGESWRLRRLSVEGFGGVSVTGAGALLAEGGEISGRVRAPRLEALTALAGPLLPEAAAEILARTSDGLARLDAGFRLTRAASGETGVSAEGMAAAGKLTLDGLLDRGGAWRRAALNFELNDRRQVFTAFGLPAPAQGGPARLALSLGSGRATGSLAGPGLSLVVDEGADGRQVTVQADGPGQILAEGPARLLPDGVLDAHARLLVTAEATRLDAITAHLGGATASGSLLLPREGPYTGRLALPAADLRRIMAASIGSAAPSPGSTWPTGRFGQVPGLPAFDIAIEVGSFALLDGVVLDKASFTLRSDEDGLRLEEIGGSLGDGRLAGRLGLRRDGGLAQLNGRLELKAIDLGRVSRGAIGGRASGQIELGGSGETPARLIAGLSGAGSLALSELRLARFDPGAYARVIANTGEDASESDAGRLQERLAQALDKDAWALGQVAVPFTLAGGLIRIQPFAFERNGLKAEASGVVDLRALTGDLRLGLKPLGPLPKGWPGDAPQIGIAWRGPLTELRRESDVSALSNTVAARALAREIERVEAFEADARERAMHSRRLRAEREMRENERRLNEFLKAEEERRLAEQKRAEEARQRELERQQAEEKRAEEARRAEQAKAEQEIRRRVEAEDRGRAAERAPAQRPGPAGPARRAAPVDGAGHGKPASAAAARAAAADTARAVAEFDERLRN</sequence>
<feature type="compositionally biased region" description="Basic and acidic residues" evidence="1">
    <location>
        <begin position="1094"/>
        <end position="1138"/>
    </location>
</feature>